<feature type="region of interest" description="Disordered" evidence="1">
    <location>
        <begin position="1"/>
        <end position="28"/>
    </location>
</feature>
<dbReference type="Proteomes" id="UP000601597">
    <property type="component" value="Unassembled WGS sequence"/>
</dbReference>
<reference evidence="3" key="1">
    <citation type="journal article" date="2019" name="Int. J. Syst. Evol. Microbiol.">
        <title>The Global Catalogue of Microorganisms (GCM) 10K type strain sequencing project: providing services to taxonomists for standard genome sequencing and annotation.</title>
        <authorList>
            <consortium name="The Broad Institute Genomics Platform"/>
            <consortium name="The Broad Institute Genome Sequencing Center for Infectious Disease"/>
            <person name="Wu L."/>
            <person name="Ma J."/>
        </authorList>
    </citation>
    <scope>NUCLEOTIDE SEQUENCE [LARGE SCALE GENOMIC DNA]</scope>
    <source>
        <strain evidence="3">KCTC 22280</strain>
    </source>
</reference>
<evidence type="ECO:0000313" key="3">
    <source>
        <dbReference type="Proteomes" id="UP000601597"/>
    </source>
</evidence>
<evidence type="ECO:0000313" key="2">
    <source>
        <dbReference type="EMBL" id="GGY78458.1"/>
    </source>
</evidence>
<gene>
    <name evidence="2" type="ORF">GCM10007071_27210</name>
</gene>
<accession>A0ABQ3B818</accession>
<evidence type="ECO:0000256" key="1">
    <source>
        <dbReference type="SAM" id="MobiDB-lite"/>
    </source>
</evidence>
<organism evidence="2 3">
    <name type="scientific">Marinobacter zhanjiangensis</name>
    <dbReference type="NCBI Taxonomy" id="578215"/>
    <lineage>
        <taxon>Bacteria</taxon>
        <taxon>Pseudomonadati</taxon>
        <taxon>Pseudomonadota</taxon>
        <taxon>Gammaproteobacteria</taxon>
        <taxon>Pseudomonadales</taxon>
        <taxon>Marinobacteraceae</taxon>
        <taxon>Marinobacter</taxon>
    </lineage>
</organism>
<sequence length="66" mass="7156">MESGGGVNDTEGPEAQGRGQVFQSSDMDVAAANRVVRDDPCLRRRKTCPWPCAAITPSGYEEESIR</sequence>
<keyword evidence="3" id="KW-1185">Reference proteome</keyword>
<comment type="caution">
    <text evidence="2">The sequence shown here is derived from an EMBL/GenBank/DDBJ whole genome shotgun (WGS) entry which is preliminary data.</text>
</comment>
<proteinExistence type="predicted"/>
<protein>
    <submittedName>
        <fullName evidence="2">Uncharacterized protein</fullName>
    </submittedName>
</protein>
<dbReference type="EMBL" id="BMXV01000006">
    <property type="protein sequence ID" value="GGY78458.1"/>
    <property type="molecule type" value="Genomic_DNA"/>
</dbReference>
<name>A0ABQ3B818_9GAMM</name>